<evidence type="ECO:0000256" key="6">
    <source>
        <dbReference type="ARBA" id="ARBA00023136"/>
    </source>
</evidence>
<evidence type="ECO:0000256" key="2">
    <source>
        <dbReference type="ARBA" id="ARBA00022692"/>
    </source>
</evidence>
<dbReference type="EMBL" id="JADDUC010000908">
    <property type="protein sequence ID" value="KAG0112802.1"/>
    <property type="molecule type" value="Genomic_DNA"/>
</dbReference>
<keyword evidence="3 10" id="KW-0732">Signal</keyword>
<evidence type="ECO:0000256" key="9">
    <source>
        <dbReference type="PROSITE-ProRule" id="PRU00196"/>
    </source>
</evidence>
<keyword evidence="14" id="KW-1185">Reference proteome</keyword>
<evidence type="ECO:0000313" key="13">
    <source>
        <dbReference type="EMBL" id="KAI1229511.1"/>
    </source>
</evidence>
<feature type="disulfide bond" evidence="9">
    <location>
        <begin position="134"/>
        <end position="144"/>
    </location>
</feature>
<reference evidence="13 14" key="2">
    <citation type="journal article" date="2021" name="J. Hered.">
        <title>Feather Gene Expression Elucidates the Developmental Basis of Plumage Iridescence in African Starlings.</title>
        <authorList>
            <person name="Rubenstein D.R."/>
            <person name="Corvelo A."/>
            <person name="MacManes M.D."/>
            <person name="Maia R."/>
            <person name="Narzisi G."/>
            <person name="Rousaki A."/>
            <person name="Vandenabeele P."/>
            <person name="Shawkey M.D."/>
            <person name="Solomon J."/>
        </authorList>
    </citation>
    <scope>NUCLEOTIDE SEQUENCE [LARGE SCALE GENOMIC DNA]</scope>
    <source>
        <strain evidence="13">SS15</strain>
    </source>
</reference>
<reference evidence="12" key="1">
    <citation type="submission" date="2020-10" db="EMBL/GenBank/DDBJ databases">
        <title>Feather gene expression reveals the developmental basis of iridescence in African starlings.</title>
        <authorList>
            <person name="Rubenstein D.R."/>
        </authorList>
    </citation>
    <scope>NUCLEOTIDE SEQUENCE</scope>
    <source>
        <strain evidence="12">SS15</strain>
        <tissue evidence="12">Liver</tissue>
    </source>
</reference>
<feature type="signal peptide" evidence="10">
    <location>
        <begin position="1"/>
        <end position="32"/>
    </location>
</feature>
<sequence>PPPRPHLSHPSRVHSLTCLSLTCLSLTCLSLTCPIPHLPILSPAAPLSPPSPAHPSPVPPEPLQVRLVDGPHRCAGRVEVSHLGRWGTVCDDTWDLRAARVTCRHLGCGHALSAPGRARFGPGQGPVWLDQVRCTGEELTLDRCERPGWGEHDCDHGEDAGVVCAGADPPQVRLQGGPGPCSGQVQVLLNRTWLQVCGLTWGLPEAQVLCKQLGCGPVLSAPVGPHLPGEPHLAGLTCDGSESQLLECFSERGGPGTCTGGAAQVSCAMPRGECWGREGLQVWGRGRR</sequence>
<evidence type="ECO:0000256" key="8">
    <source>
        <dbReference type="ARBA" id="ARBA00023180"/>
    </source>
</evidence>
<protein>
    <recommendedName>
        <fullName evidence="11">SRCR domain-containing protein</fullName>
    </recommendedName>
</protein>
<keyword evidence="6" id="KW-0472">Membrane</keyword>
<evidence type="ECO:0000256" key="4">
    <source>
        <dbReference type="ARBA" id="ARBA00022737"/>
    </source>
</evidence>
<name>A0A835TLI7_9PASS</name>
<keyword evidence="5" id="KW-1133">Transmembrane helix</keyword>
<evidence type="ECO:0000256" key="3">
    <source>
        <dbReference type="ARBA" id="ARBA00022729"/>
    </source>
</evidence>
<dbReference type="Gene3D" id="3.10.250.10">
    <property type="entry name" value="SRCR-like domain"/>
    <property type="match status" value="2"/>
</dbReference>
<dbReference type="PROSITE" id="PS50287">
    <property type="entry name" value="SRCR_2"/>
    <property type="match status" value="2"/>
</dbReference>
<dbReference type="PANTHER" id="PTHR19331:SF487">
    <property type="entry name" value="SOLUBLE SCAVENGER RECEPTOR CYSTEINE-RICH DOMAIN-CONTAINING PROTEIN SSC5D"/>
    <property type="match status" value="1"/>
</dbReference>
<evidence type="ECO:0000256" key="5">
    <source>
        <dbReference type="ARBA" id="ARBA00022989"/>
    </source>
</evidence>
<evidence type="ECO:0000313" key="14">
    <source>
        <dbReference type="Proteomes" id="UP000618051"/>
    </source>
</evidence>
<evidence type="ECO:0000256" key="1">
    <source>
        <dbReference type="ARBA" id="ARBA00004167"/>
    </source>
</evidence>
<dbReference type="AlphaFoldDB" id="A0A835TLI7"/>
<comment type="caution">
    <text evidence="12">The sequence shown here is derived from an EMBL/GenBank/DDBJ whole genome shotgun (WGS) entry which is preliminary data.</text>
</comment>
<evidence type="ECO:0000259" key="11">
    <source>
        <dbReference type="PROSITE" id="PS50287"/>
    </source>
</evidence>
<dbReference type="Pfam" id="PF00530">
    <property type="entry name" value="SRCR"/>
    <property type="match status" value="2"/>
</dbReference>
<feature type="domain" description="SRCR" evidence="11">
    <location>
        <begin position="172"/>
        <end position="268"/>
    </location>
</feature>
<accession>A0A835TLI7</accession>
<dbReference type="OrthoDB" id="536948at2759"/>
<evidence type="ECO:0000256" key="10">
    <source>
        <dbReference type="SAM" id="SignalP"/>
    </source>
</evidence>
<dbReference type="GO" id="GO:0016020">
    <property type="term" value="C:membrane"/>
    <property type="evidence" value="ECO:0007669"/>
    <property type="project" value="UniProtKB-SubCell"/>
</dbReference>
<evidence type="ECO:0000313" key="12">
    <source>
        <dbReference type="EMBL" id="KAG0112802.1"/>
    </source>
</evidence>
<keyword evidence="2" id="KW-0812">Transmembrane</keyword>
<keyword evidence="8" id="KW-0325">Glycoprotein</keyword>
<keyword evidence="4" id="KW-0677">Repeat</keyword>
<gene>
    <name evidence="13" type="ORF">IHE44_0002559</name>
    <name evidence="12" type="ORF">IHE44_014760</name>
</gene>
<feature type="disulfide bond" evidence="9">
    <location>
        <begin position="238"/>
        <end position="248"/>
    </location>
</feature>
<dbReference type="FunFam" id="3.10.250.10:FF:000016">
    <property type="entry name" value="Scavenger receptor cysteine-rich protein type 12"/>
    <property type="match status" value="1"/>
</dbReference>
<dbReference type="InterPro" id="IPR001190">
    <property type="entry name" value="SRCR"/>
</dbReference>
<organism evidence="12">
    <name type="scientific">Lamprotornis superbus</name>
    <dbReference type="NCBI Taxonomy" id="245042"/>
    <lineage>
        <taxon>Eukaryota</taxon>
        <taxon>Metazoa</taxon>
        <taxon>Chordata</taxon>
        <taxon>Craniata</taxon>
        <taxon>Vertebrata</taxon>
        <taxon>Euteleostomi</taxon>
        <taxon>Archelosauria</taxon>
        <taxon>Archosauria</taxon>
        <taxon>Dinosauria</taxon>
        <taxon>Saurischia</taxon>
        <taxon>Theropoda</taxon>
        <taxon>Coelurosauria</taxon>
        <taxon>Aves</taxon>
        <taxon>Neognathae</taxon>
        <taxon>Neoaves</taxon>
        <taxon>Telluraves</taxon>
        <taxon>Australaves</taxon>
        <taxon>Passeriformes</taxon>
        <taxon>Sturnidae</taxon>
        <taxon>Lamprotornis</taxon>
    </lineage>
</organism>
<feature type="disulfide bond" evidence="9">
    <location>
        <begin position="103"/>
        <end position="164"/>
    </location>
</feature>
<feature type="disulfide bond" evidence="9">
    <location>
        <begin position="90"/>
        <end position="154"/>
    </location>
</feature>
<dbReference type="PROSITE" id="PS00420">
    <property type="entry name" value="SRCR_1"/>
    <property type="match status" value="2"/>
</dbReference>
<feature type="domain" description="SRCR" evidence="11">
    <location>
        <begin position="65"/>
        <end position="165"/>
    </location>
</feature>
<dbReference type="InterPro" id="IPR036772">
    <property type="entry name" value="SRCR-like_dom_sf"/>
</dbReference>
<dbReference type="FunFam" id="3.10.250.10:FF:000006">
    <property type="entry name" value="neurotrypsin isoform X2"/>
    <property type="match status" value="1"/>
</dbReference>
<dbReference type="EMBL" id="JADDUC020000124">
    <property type="protein sequence ID" value="KAI1229511.1"/>
    <property type="molecule type" value="Genomic_DNA"/>
</dbReference>
<comment type="caution">
    <text evidence="9">Lacks conserved residue(s) required for the propagation of feature annotation.</text>
</comment>
<dbReference type="SMART" id="SM00202">
    <property type="entry name" value="SR"/>
    <property type="match status" value="2"/>
</dbReference>
<keyword evidence="7 9" id="KW-1015">Disulfide bond</keyword>
<feature type="non-terminal residue" evidence="12">
    <location>
        <position position="1"/>
    </location>
</feature>
<comment type="subcellular location">
    <subcellularLocation>
        <location evidence="1">Membrane</location>
        <topology evidence="1">Single-pass membrane protein</topology>
    </subcellularLocation>
</comment>
<dbReference type="PANTHER" id="PTHR19331">
    <property type="entry name" value="SCAVENGER RECEPTOR DOMAIN-CONTAINING"/>
    <property type="match status" value="1"/>
</dbReference>
<dbReference type="SUPFAM" id="SSF56487">
    <property type="entry name" value="SRCR-like"/>
    <property type="match status" value="2"/>
</dbReference>
<feature type="chain" id="PRO_5044663480" description="SRCR domain-containing protein" evidence="10">
    <location>
        <begin position="33"/>
        <end position="288"/>
    </location>
</feature>
<evidence type="ECO:0000256" key="7">
    <source>
        <dbReference type="ARBA" id="ARBA00023157"/>
    </source>
</evidence>
<dbReference type="PRINTS" id="PR00258">
    <property type="entry name" value="SPERACTRCPTR"/>
</dbReference>
<proteinExistence type="predicted"/>
<reference evidence="13" key="3">
    <citation type="submission" date="2022-01" db="EMBL/GenBank/DDBJ databases">
        <authorList>
            <person name="Rubenstein D.R."/>
        </authorList>
    </citation>
    <scope>NUCLEOTIDE SEQUENCE</scope>
    <source>
        <strain evidence="13">SS15</strain>
        <tissue evidence="13">Liver</tissue>
    </source>
</reference>
<dbReference type="Proteomes" id="UP000618051">
    <property type="component" value="Unassembled WGS sequence"/>
</dbReference>